<dbReference type="AlphaFoldDB" id="A0A4Y3QQN1"/>
<gene>
    <name evidence="2" type="ORF">MTE01_29280</name>
</gene>
<accession>A0A4Y3QQN1</accession>
<dbReference type="EMBL" id="BJML01000011">
    <property type="protein sequence ID" value="GEB46983.1"/>
    <property type="molecule type" value="Genomic_DNA"/>
</dbReference>
<dbReference type="Proteomes" id="UP000319525">
    <property type="component" value="Unassembled WGS sequence"/>
</dbReference>
<keyword evidence="1" id="KW-0472">Membrane</keyword>
<name>A0A4Y3QQN1_MICTE</name>
<evidence type="ECO:0000256" key="1">
    <source>
        <dbReference type="SAM" id="Phobius"/>
    </source>
</evidence>
<comment type="caution">
    <text evidence="2">The sequence shown here is derived from an EMBL/GenBank/DDBJ whole genome shotgun (WGS) entry which is preliminary data.</text>
</comment>
<keyword evidence="1" id="KW-0812">Transmembrane</keyword>
<organism evidence="2 3">
    <name type="scientific">Microbacterium testaceum</name>
    <name type="common">Aureobacterium testaceum</name>
    <name type="synonym">Brevibacterium testaceum</name>
    <dbReference type="NCBI Taxonomy" id="2033"/>
    <lineage>
        <taxon>Bacteria</taxon>
        <taxon>Bacillati</taxon>
        <taxon>Actinomycetota</taxon>
        <taxon>Actinomycetes</taxon>
        <taxon>Micrococcales</taxon>
        <taxon>Microbacteriaceae</taxon>
        <taxon>Microbacterium</taxon>
    </lineage>
</organism>
<protein>
    <submittedName>
        <fullName evidence="2">Uncharacterized protein</fullName>
    </submittedName>
</protein>
<dbReference type="RefSeq" id="WP_141378198.1">
    <property type="nucleotide sequence ID" value="NZ_BJML01000011.1"/>
</dbReference>
<dbReference type="GeneID" id="57145609"/>
<evidence type="ECO:0000313" key="2">
    <source>
        <dbReference type="EMBL" id="GEB46983.1"/>
    </source>
</evidence>
<evidence type="ECO:0000313" key="3">
    <source>
        <dbReference type="Proteomes" id="UP000319525"/>
    </source>
</evidence>
<keyword evidence="1" id="KW-1133">Transmembrane helix</keyword>
<sequence length="94" mass="10351">MTDQTTAPVRPTDDERRAALTKALRKYRGDGYAVSLSGDGLSATLTRPRRVRGWIVALLTLFTLIGGIIYVVNTRGKTDSVVLFVDERAKVVRS</sequence>
<feature type="transmembrane region" description="Helical" evidence="1">
    <location>
        <begin position="54"/>
        <end position="72"/>
    </location>
</feature>
<reference evidence="2 3" key="1">
    <citation type="submission" date="2019-06" db="EMBL/GenBank/DDBJ databases">
        <title>Whole genome shotgun sequence of Microbacterium testaceum NBRC 12675.</title>
        <authorList>
            <person name="Hosoyama A."/>
            <person name="Uohara A."/>
            <person name="Ohji S."/>
            <person name="Ichikawa N."/>
        </authorList>
    </citation>
    <scope>NUCLEOTIDE SEQUENCE [LARGE SCALE GENOMIC DNA]</scope>
    <source>
        <strain evidence="2 3">NBRC 12675</strain>
    </source>
</reference>
<proteinExistence type="predicted"/>